<dbReference type="RefSeq" id="WP_173583107.1">
    <property type="nucleotide sequence ID" value="NZ_WOTB01000009.1"/>
</dbReference>
<protein>
    <submittedName>
        <fullName evidence="2">Uncharacterized protein</fullName>
    </submittedName>
</protein>
<organism evidence="2 3">
    <name type="scientific">Acetobacter musti</name>
    <dbReference type="NCBI Taxonomy" id="864732"/>
    <lineage>
        <taxon>Bacteria</taxon>
        <taxon>Pseudomonadati</taxon>
        <taxon>Pseudomonadota</taxon>
        <taxon>Alphaproteobacteria</taxon>
        <taxon>Acetobacterales</taxon>
        <taxon>Acetobacteraceae</taxon>
        <taxon>Acetobacter</taxon>
    </lineage>
</organism>
<gene>
    <name evidence="2" type="ORF">GOB93_08705</name>
</gene>
<accession>A0ABX0JMM1</accession>
<feature type="chain" id="PRO_5047268434" evidence="1">
    <location>
        <begin position="31"/>
        <end position="371"/>
    </location>
</feature>
<dbReference type="EMBL" id="WOTB01000009">
    <property type="protein sequence ID" value="NHN84721.1"/>
    <property type="molecule type" value="Genomic_DNA"/>
</dbReference>
<proteinExistence type="predicted"/>
<feature type="signal peptide" evidence="1">
    <location>
        <begin position="1"/>
        <end position="30"/>
    </location>
</feature>
<comment type="caution">
    <text evidence="2">The sequence shown here is derived from an EMBL/GenBank/DDBJ whole genome shotgun (WGS) entry which is preliminary data.</text>
</comment>
<keyword evidence="3" id="KW-1185">Reference proteome</keyword>
<keyword evidence="1" id="KW-0732">Signal</keyword>
<dbReference type="Proteomes" id="UP000635278">
    <property type="component" value="Unassembled WGS sequence"/>
</dbReference>
<reference evidence="2 3" key="1">
    <citation type="journal article" date="2020" name="Int. J. Syst. Evol. Microbiol.">
        <title>Novel acetic acid bacteria from cider fermentations: Acetobacter conturbans sp. nov. and Acetobacter fallax sp. nov.</title>
        <authorList>
            <person name="Sombolestani A.S."/>
            <person name="Cleenwerck I."/>
            <person name="Cnockaert M."/>
            <person name="Borremans W."/>
            <person name="Wieme A.D."/>
            <person name="De Vuyst L."/>
            <person name="Vandamme P."/>
        </authorList>
    </citation>
    <scope>NUCLEOTIDE SEQUENCE [LARGE SCALE GENOMIC DNA]</scope>
    <source>
        <strain evidence="2 3">LMG 30640</strain>
    </source>
</reference>
<evidence type="ECO:0000313" key="2">
    <source>
        <dbReference type="EMBL" id="NHN84721.1"/>
    </source>
</evidence>
<evidence type="ECO:0000256" key="1">
    <source>
        <dbReference type="SAM" id="SignalP"/>
    </source>
</evidence>
<evidence type="ECO:0000313" key="3">
    <source>
        <dbReference type="Proteomes" id="UP000635278"/>
    </source>
</evidence>
<dbReference type="PROSITE" id="PS51257">
    <property type="entry name" value="PROKAR_LIPOPROTEIN"/>
    <property type="match status" value="1"/>
</dbReference>
<name>A0ABX0JMM1_9PROT</name>
<sequence>MTMKPASIKFFLLLTAIVSGIAGGACSARADQTVSRDFSFTKRSRNFDQKNAFPVMPISSDTRIKRLKGFVFAITRPQDPVTRFPWSETLFGATLSTNGLCPKDGQGVGDIFAQFNAAALGGTILKQISFGTKVFHFDYVFEKPVQISVAQGSCLFVNFDGSDLVNGPYTMGEHIEVTYDESGAVPPPEKVKVTGLDAEFLLGVHTLLKPTLNAYVAVPVHPDGPMAPGTKLVGLFGNASVSAVMGNRSSYHTTGKWTITHNVMVYTNNSCQKAFRNHLPKTFTWNDPTGFGNVPNPTSARWPDSILLGQIVFSGTGDVSLSQPIVENKNRFPYTVHDGDCVVDAVIPQGDMADSRPFNTESQINVETILP</sequence>